<comment type="caution">
    <text evidence="1">The sequence shown here is derived from an EMBL/GenBank/DDBJ whole genome shotgun (WGS) entry which is preliminary data.</text>
</comment>
<organism evidence="1">
    <name type="scientific">marine sediment metagenome</name>
    <dbReference type="NCBI Taxonomy" id="412755"/>
    <lineage>
        <taxon>unclassified sequences</taxon>
        <taxon>metagenomes</taxon>
        <taxon>ecological metagenomes</taxon>
    </lineage>
</organism>
<dbReference type="AlphaFoldDB" id="A0A0F9N699"/>
<name>A0A0F9N699_9ZZZZ</name>
<protein>
    <submittedName>
        <fullName evidence="1">Uncharacterized protein</fullName>
    </submittedName>
</protein>
<reference evidence="1" key="1">
    <citation type="journal article" date="2015" name="Nature">
        <title>Complex archaea that bridge the gap between prokaryotes and eukaryotes.</title>
        <authorList>
            <person name="Spang A."/>
            <person name="Saw J.H."/>
            <person name="Jorgensen S.L."/>
            <person name="Zaremba-Niedzwiedzka K."/>
            <person name="Martijn J."/>
            <person name="Lind A.E."/>
            <person name="van Eijk R."/>
            <person name="Schleper C."/>
            <person name="Guy L."/>
            <person name="Ettema T.J."/>
        </authorList>
    </citation>
    <scope>NUCLEOTIDE SEQUENCE</scope>
</reference>
<gene>
    <name evidence="1" type="ORF">LCGC14_1375030</name>
</gene>
<proteinExistence type="predicted"/>
<sequence>MPIYCYKCSCGANLEVYTHYPKPTKTTKCHYCEGRAKRNRNAELVNTDCGDHERVSTAMGIAGDQLDLAMKTFPGSEYVQDGAGGYNLKIKNRAHKKVEMGRRGYVEFE</sequence>
<evidence type="ECO:0000313" key="1">
    <source>
        <dbReference type="EMBL" id="KKM76942.1"/>
    </source>
</evidence>
<dbReference type="EMBL" id="LAZR01008721">
    <property type="protein sequence ID" value="KKM76942.1"/>
    <property type="molecule type" value="Genomic_DNA"/>
</dbReference>
<accession>A0A0F9N699</accession>